<dbReference type="InterPro" id="IPR001810">
    <property type="entry name" value="F-box_dom"/>
</dbReference>
<dbReference type="InterPro" id="IPR032675">
    <property type="entry name" value="LRR_dom_sf"/>
</dbReference>
<accession>A0A1X7U915</accession>
<evidence type="ECO:0000259" key="1">
    <source>
        <dbReference type="Pfam" id="PF12937"/>
    </source>
</evidence>
<reference evidence="2" key="1">
    <citation type="submission" date="2017-05" db="UniProtKB">
        <authorList>
            <consortium name="EnsemblMetazoa"/>
        </authorList>
    </citation>
    <scope>IDENTIFICATION</scope>
</reference>
<sequence>MFLSLRDKMSLRLVNRRLYMICSDPYLWRNVVIDDAYHNTNAPFIKSALRTCRPHVQSLSLRGQLPFSAYQRMILSFDNIHTLNLYGFQISVNALEKIYSALHHLQFLSLAFPYGFPFSREKYFAIFAKLKKVVLVYNYFKPVRFFKLWLLNNCLPQTFIVVSTYGKQYWSRNIHHLPNVTHSAYFAAYRKFRRPLDFDFYDVPEYSLEIGPNRSESVAVTANGELMVTMRDMITPMNNDVNQRYAVFEDKAVTPGLSVYNSQYGVNITVLRFSSVIVSLESFRMIVKETPNVLEVSLRGSIISDCLNAYMVPLSVHCLKLRGLDVSLFATSSRDSINFDVERFWNLLSKMKYLEYLSISCFSLSPLNSNSRQHDGRSAGVLTDRELAVKESVIGHIKRMTRLKGLHIFETIRTEELDYFISQHLLSMISNLESLLYLEINISYATATLKLYNIEGLESILRKCQKLSILIIRCSLVKAIELPVDPALYGNLTHLYMDCQCKPINLAFGDALCINSKKKLKHLLLRHHARLAEDFLDKMIKESDFITLYEAKRDIFNRYDRNRSKNWGKLSVVDCHVAEFSTLH</sequence>
<name>A0A1X7U915_AMPQE</name>
<dbReference type="EnsemblMetazoa" id="Aqu2.1.24255_001">
    <property type="protein sequence ID" value="Aqu2.1.24255_001"/>
    <property type="gene ID" value="Aqu2.1.24255"/>
</dbReference>
<dbReference type="AlphaFoldDB" id="A0A1X7U915"/>
<dbReference type="SUPFAM" id="SSF52047">
    <property type="entry name" value="RNI-like"/>
    <property type="match status" value="2"/>
</dbReference>
<dbReference type="InParanoid" id="A0A1X7U915"/>
<protein>
    <recommendedName>
        <fullName evidence="1">F-box domain-containing protein</fullName>
    </recommendedName>
</protein>
<proteinExistence type="predicted"/>
<dbReference type="InterPro" id="IPR036047">
    <property type="entry name" value="F-box-like_dom_sf"/>
</dbReference>
<dbReference type="SUPFAM" id="SSF81383">
    <property type="entry name" value="F-box domain"/>
    <property type="match status" value="1"/>
</dbReference>
<dbReference type="Gene3D" id="3.80.10.10">
    <property type="entry name" value="Ribonuclease Inhibitor"/>
    <property type="match status" value="2"/>
</dbReference>
<evidence type="ECO:0000313" key="2">
    <source>
        <dbReference type="EnsemblMetazoa" id="Aqu2.1.24255_001"/>
    </source>
</evidence>
<dbReference type="Pfam" id="PF12937">
    <property type="entry name" value="F-box-like"/>
    <property type="match status" value="1"/>
</dbReference>
<organism evidence="2">
    <name type="scientific">Amphimedon queenslandica</name>
    <name type="common">Sponge</name>
    <dbReference type="NCBI Taxonomy" id="400682"/>
    <lineage>
        <taxon>Eukaryota</taxon>
        <taxon>Metazoa</taxon>
        <taxon>Porifera</taxon>
        <taxon>Demospongiae</taxon>
        <taxon>Heteroscleromorpha</taxon>
        <taxon>Haplosclerida</taxon>
        <taxon>Niphatidae</taxon>
        <taxon>Amphimedon</taxon>
    </lineage>
</organism>
<dbReference type="OrthoDB" id="6125719at2759"/>
<feature type="domain" description="F-box" evidence="1">
    <location>
        <begin position="2"/>
        <end position="33"/>
    </location>
</feature>